<evidence type="ECO:0000313" key="3">
    <source>
        <dbReference type="Proteomes" id="UP000594261"/>
    </source>
</evidence>
<accession>A0A7N2KXM2</accession>
<name>A0A7N2KXM2_QUELO</name>
<sequence length="129" mass="14705">MGSMNPLAQTNLLDISIHHSTSLMNGDKSFNVVYNTSNGYDTSCIDRWRPIKAYITEPEVCGNDIFVPRFENVVPFNLQVQMEPNALQDSAMLALQIQTLIANVEELTRQNQEMRLQLQQEETAFINIK</sequence>
<organism evidence="2 3">
    <name type="scientific">Quercus lobata</name>
    <name type="common">Valley oak</name>
    <dbReference type="NCBI Taxonomy" id="97700"/>
    <lineage>
        <taxon>Eukaryota</taxon>
        <taxon>Viridiplantae</taxon>
        <taxon>Streptophyta</taxon>
        <taxon>Embryophyta</taxon>
        <taxon>Tracheophyta</taxon>
        <taxon>Spermatophyta</taxon>
        <taxon>Magnoliopsida</taxon>
        <taxon>eudicotyledons</taxon>
        <taxon>Gunneridae</taxon>
        <taxon>Pentapetalae</taxon>
        <taxon>rosids</taxon>
        <taxon>fabids</taxon>
        <taxon>Fagales</taxon>
        <taxon>Fagaceae</taxon>
        <taxon>Quercus</taxon>
    </lineage>
</organism>
<evidence type="ECO:0000256" key="1">
    <source>
        <dbReference type="SAM" id="Coils"/>
    </source>
</evidence>
<dbReference type="Proteomes" id="UP000594261">
    <property type="component" value="Chromosome 2"/>
</dbReference>
<dbReference type="EnsemblPlants" id="QL02p052954:mrna">
    <property type="protein sequence ID" value="QL02p052954:mrna"/>
    <property type="gene ID" value="QL02p052954"/>
</dbReference>
<protein>
    <submittedName>
        <fullName evidence="2">Uncharacterized protein</fullName>
    </submittedName>
</protein>
<evidence type="ECO:0000313" key="2">
    <source>
        <dbReference type="EnsemblPlants" id="QL02p052954:mrna"/>
    </source>
</evidence>
<proteinExistence type="predicted"/>
<keyword evidence="1" id="KW-0175">Coiled coil</keyword>
<dbReference type="Gramene" id="QL02p052954:mrna">
    <property type="protein sequence ID" value="QL02p052954:mrna"/>
    <property type="gene ID" value="QL02p052954"/>
</dbReference>
<dbReference type="InParanoid" id="A0A7N2KXM2"/>
<reference evidence="2" key="2">
    <citation type="submission" date="2021-01" db="UniProtKB">
        <authorList>
            <consortium name="EnsemblPlants"/>
        </authorList>
    </citation>
    <scope>IDENTIFICATION</scope>
</reference>
<keyword evidence="3" id="KW-1185">Reference proteome</keyword>
<feature type="coiled-coil region" evidence="1">
    <location>
        <begin position="97"/>
        <end position="124"/>
    </location>
</feature>
<reference evidence="3" key="1">
    <citation type="journal article" date="2016" name="G3 (Bethesda)">
        <title>First Draft Assembly and Annotation of the Genome of a California Endemic Oak Quercus lobata Nee (Fagaceae).</title>
        <authorList>
            <person name="Sork V.L."/>
            <person name="Fitz-Gibbon S.T."/>
            <person name="Puiu D."/>
            <person name="Crepeau M."/>
            <person name="Gugger P.F."/>
            <person name="Sherman R."/>
            <person name="Stevens K."/>
            <person name="Langley C.H."/>
            <person name="Pellegrini M."/>
            <person name="Salzberg S.L."/>
        </authorList>
    </citation>
    <scope>NUCLEOTIDE SEQUENCE [LARGE SCALE GENOMIC DNA]</scope>
    <source>
        <strain evidence="3">cv. SW786</strain>
    </source>
</reference>
<dbReference type="AlphaFoldDB" id="A0A7N2KXM2"/>